<proteinExistence type="predicted"/>
<comment type="caution">
    <text evidence="3">The sequence shown here is derived from an EMBL/GenBank/DDBJ whole genome shotgun (WGS) entry which is preliminary data.</text>
</comment>
<dbReference type="Proteomes" id="UP001153069">
    <property type="component" value="Unassembled WGS sequence"/>
</dbReference>
<feature type="compositionally biased region" description="Basic and acidic residues" evidence="1">
    <location>
        <begin position="28"/>
        <end position="38"/>
    </location>
</feature>
<feature type="region of interest" description="Disordered" evidence="1">
    <location>
        <begin position="193"/>
        <end position="264"/>
    </location>
</feature>
<organism evidence="3 4">
    <name type="scientific">Seminavis robusta</name>
    <dbReference type="NCBI Taxonomy" id="568900"/>
    <lineage>
        <taxon>Eukaryota</taxon>
        <taxon>Sar</taxon>
        <taxon>Stramenopiles</taxon>
        <taxon>Ochrophyta</taxon>
        <taxon>Bacillariophyta</taxon>
        <taxon>Bacillariophyceae</taxon>
        <taxon>Bacillariophycidae</taxon>
        <taxon>Naviculales</taxon>
        <taxon>Naviculaceae</taxon>
        <taxon>Seminavis</taxon>
    </lineage>
</organism>
<dbReference type="EMBL" id="CAICTM010000120">
    <property type="protein sequence ID" value="CAB9501879.1"/>
    <property type="molecule type" value="Genomic_DNA"/>
</dbReference>
<evidence type="ECO:0000256" key="2">
    <source>
        <dbReference type="SAM" id="SignalP"/>
    </source>
</evidence>
<evidence type="ECO:0000313" key="3">
    <source>
        <dbReference type="EMBL" id="CAB9501879.1"/>
    </source>
</evidence>
<feature type="region of interest" description="Disordered" evidence="1">
    <location>
        <begin position="27"/>
        <end position="49"/>
    </location>
</feature>
<reference evidence="3" key="1">
    <citation type="submission" date="2020-06" db="EMBL/GenBank/DDBJ databases">
        <authorList>
            <consortium name="Plant Systems Biology data submission"/>
        </authorList>
    </citation>
    <scope>NUCLEOTIDE SEQUENCE</scope>
    <source>
        <strain evidence="3">D6</strain>
    </source>
</reference>
<dbReference type="AlphaFoldDB" id="A0A9N8DFU0"/>
<evidence type="ECO:0000313" key="4">
    <source>
        <dbReference type="Proteomes" id="UP001153069"/>
    </source>
</evidence>
<evidence type="ECO:0000256" key="1">
    <source>
        <dbReference type="SAM" id="MobiDB-lite"/>
    </source>
</evidence>
<feature type="chain" id="PRO_5040114954" evidence="2">
    <location>
        <begin position="25"/>
        <end position="470"/>
    </location>
</feature>
<feature type="signal peptide" evidence="2">
    <location>
        <begin position="1"/>
        <end position="24"/>
    </location>
</feature>
<accession>A0A9N8DFU0</accession>
<feature type="compositionally biased region" description="Acidic residues" evidence="1">
    <location>
        <begin position="39"/>
        <end position="49"/>
    </location>
</feature>
<sequence>MKVSTWMLVLCLLLGLATLDTVMAQGGKNDKGDKGKDKDDEDEDMDEDEDEVEAAVEFEGEVVVEMDNSTMTEDLETLNDLGCPGLDFDADCEACLEAGCVMTVGDCLADCSVMDVACWDMQYHPNKTAADVCLIMTQQEADAAICGDPEVQTCETCTSTVRSDGESTCGWYENYCGTGDACDFQGTCPMDTCEPETMPEEEEEPAPEEEEEEEEEPAPEMEEPETEPEEPEPEMEETEPEEETETEPEAEEVAELETQETPAPTEVDEMDEIADEMPATATVQPSVVDVHPCNNLPGCEQCLNSRIECAWIADSCEPSCDVIADAACYHPSNFANLTGPEICAIANTTEEVPFDGQTGGPCTGFQSCEPCLNSRIDCAWVSGTCLTPASCQVIQDETCYHPSQPEFLNMTGPEICAASEVDATDLEVNRAASDETTNGATSDAADGSFLQTVVTLLAFSALLSMKQFLY</sequence>
<protein>
    <submittedName>
        <fullName evidence="3">Uncharacterized protein</fullName>
    </submittedName>
</protein>
<gene>
    <name evidence="3" type="ORF">SEMRO_121_G058730.1</name>
</gene>
<keyword evidence="2" id="KW-0732">Signal</keyword>
<name>A0A9N8DFU0_9STRA</name>
<keyword evidence="4" id="KW-1185">Reference proteome</keyword>
<feature type="compositionally biased region" description="Acidic residues" evidence="1">
    <location>
        <begin position="193"/>
        <end position="258"/>
    </location>
</feature>
<dbReference type="OrthoDB" id="54497at2759"/>